<keyword evidence="3" id="KW-1185">Reference proteome</keyword>
<sequence length="305" mass="36749">MAKSYVLIAVYSIFGLFSLQRGRKLTYYLLSQKNDQLKIQFYIPEDETLRKYIEGYYFIADDASEGIEEYFTFPNNYCIVSINSDSSVTFSENQISIIPSAKKNIYANLIYNYTTPITIHYERPIKEITLYFKPLGINRFLDNWEIMFSSLQPVDFVSHYDDFEREMSRIFHIFERQIQRNEFEAYWLSKFRYKDFRKIENILVDLESNMKIADIALKNNISRKHLYKLIYKHLGKSPMDYRKIFRFRNTIDSKGRVRNLTELSYKNEFYDQPHFVKDFKALTKSSPNSFFRSVDIEIKNIWRFI</sequence>
<comment type="caution">
    <text evidence="2">The sequence shown here is derived from an EMBL/GenBank/DDBJ whole genome shotgun (WGS) entry which is preliminary data.</text>
</comment>
<feature type="domain" description="HTH araC/xylS-type" evidence="1">
    <location>
        <begin position="196"/>
        <end position="293"/>
    </location>
</feature>
<organism evidence="2 3">
    <name type="scientific">Sphingobacterium zeae</name>
    <dbReference type="NCBI Taxonomy" id="1776859"/>
    <lineage>
        <taxon>Bacteria</taxon>
        <taxon>Pseudomonadati</taxon>
        <taxon>Bacteroidota</taxon>
        <taxon>Sphingobacteriia</taxon>
        <taxon>Sphingobacteriales</taxon>
        <taxon>Sphingobacteriaceae</taxon>
        <taxon>Sphingobacterium</taxon>
    </lineage>
</organism>
<accession>A0ABU0U3T8</accession>
<dbReference type="Proteomes" id="UP001244640">
    <property type="component" value="Unassembled WGS sequence"/>
</dbReference>
<dbReference type="PROSITE" id="PS01124">
    <property type="entry name" value="HTH_ARAC_FAMILY_2"/>
    <property type="match status" value="1"/>
</dbReference>
<reference evidence="2 3" key="1">
    <citation type="submission" date="2023-07" db="EMBL/GenBank/DDBJ databases">
        <title>Functional and genomic diversity of the sorghum phyllosphere microbiome.</title>
        <authorList>
            <person name="Shade A."/>
        </authorList>
    </citation>
    <scope>NUCLEOTIDE SEQUENCE [LARGE SCALE GENOMIC DNA]</scope>
    <source>
        <strain evidence="2 3">SORGH_AS_0892</strain>
    </source>
</reference>
<gene>
    <name evidence="2" type="ORF">QE382_001616</name>
</gene>
<evidence type="ECO:0000313" key="2">
    <source>
        <dbReference type="EMBL" id="MDQ1149632.1"/>
    </source>
</evidence>
<protein>
    <submittedName>
        <fullName evidence="2">AraC-like DNA-binding protein</fullName>
    </submittedName>
</protein>
<evidence type="ECO:0000259" key="1">
    <source>
        <dbReference type="PROSITE" id="PS01124"/>
    </source>
</evidence>
<proteinExistence type="predicted"/>
<dbReference type="InterPro" id="IPR018060">
    <property type="entry name" value="HTH_AraC"/>
</dbReference>
<name>A0ABU0U3T8_9SPHI</name>
<dbReference type="Pfam" id="PF12833">
    <property type="entry name" value="HTH_18"/>
    <property type="match status" value="1"/>
</dbReference>
<dbReference type="EMBL" id="JAUTBA010000001">
    <property type="protein sequence ID" value="MDQ1149632.1"/>
    <property type="molecule type" value="Genomic_DNA"/>
</dbReference>
<dbReference type="Gene3D" id="1.10.10.60">
    <property type="entry name" value="Homeodomain-like"/>
    <property type="match status" value="1"/>
</dbReference>
<evidence type="ECO:0000313" key="3">
    <source>
        <dbReference type="Proteomes" id="UP001244640"/>
    </source>
</evidence>